<sequence>MNANFNPSDPYWSPPFAYVPVDPFKPSLAYSLNNILPSRRQAGGQTSGPVQTLNNVLPNTRPPGSLRGEVSATYAGPGFLSPYSSLSNPPWMLAPSQVSYPPPNAVPHESTSRHPKYGHSAQAYHFDGSSNFAGRRNLIYSLSNSPPANVQLAVQPLSDGTTQPLISSARSKKRKSRRTSRRQINEAEFSMITPFTVEDWEEGTADLTQNSESKEKVAHATNHQLKRGSAHNVIPPNLLSRLNHPTSSVSLMMASSGGLTAPATHSAGQRPESTAVYIKVRDFGFPLSDERHVGLGVAAPKSNRVDRLKRHFGGHTVDQESTKGNESDEEQEPEGVNMTLRVSGNVSE</sequence>
<dbReference type="OrthoDB" id="10677096at2759"/>
<evidence type="ECO:0000313" key="3">
    <source>
        <dbReference type="Proteomes" id="UP000027222"/>
    </source>
</evidence>
<protein>
    <submittedName>
        <fullName evidence="2">Uncharacterized protein</fullName>
    </submittedName>
</protein>
<feature type="compositionally biased region" description="Basic residues" evidence="1">
    <location>
        <begin position="170"/>
        <end position="181"/>
    </location>
</feature>
<name>A0A067T8T9_GALM3</name>
<feature type="region of interest" description="Disordered" evidence="1">
    <location>
        <begin position="160"/>
        <end position="184"/>
    </location>
</feature>
<dbReference type="AlphaFoldDB" id="A0A067T8T9"/>
<keyword evidence="3" id="KW-1185">Reference proteome</keyword>
<dbReference type="Proteomes" id="UP000027222">
    <property type="component" value="Unassembled WGS sequence"/>
</dbReference>
<proteinExistence type="predicted"/>
<gene>
    <name evidence="2" type="ORF">GALMADRAFT_137346</name>
</gene>
<dbReference type="EMBL" id="KL142373">
    <property type="protein sequence ID" value="KDR79536.1"/>
    <property type="molecule type" value="Genomic_DNA"/>
</dbReference>
<feature type="compositionally biased region" description="Polar residues" evidence="1">
    <location>
        <begin position="43"/>
        <end position="58"/>
    </location>
</feature>
<evidence type="ECO:0000256" key="1">
    <source>
        <dbReference type="SAM" id="MobiDB-lite"/>
    </source>
</evidence>
<organism evidence="2 3">
    <name type="scientific">Galerina marginata (strain CBS 339.88)</name>
    <dbReference type="NCBI Taxonomy" id="685588"/>
    <lineage>
        <taxon>Eukaryota</taxon>
        <taxon>Fungi</taxon>
        <taxon>Dikarya</taxon>
        <taxon>Basidiomycota</taxon>
        <taxon>Agaricomycotina</taxon>
        <taxon>Agaricomycetes</taxon>
        <taxon>Agaricomycetidae</taxon>
        <taxon>Agaricales</taxon>
        <taxon>Agaricineae</taxon>
        <taxon>Strophariaceae</taxon>
        <taxon>Galerina</taxon>
    </lineage>
</organism>
<evidence type="ECO:0000313" key="2">
    <source>
        <dbReference type="EMBL" id="KDR79536.1"/>
    </source>
</evidence>
<reference evidence="3" key="1">
    <citation type="journal article" date="2014" name="Proc. Natl. Acad. Sci. U.S.A.">
        <title>Extensive sampling of basidiomycete genomes demonstrates inadequacy of the white-rot/brown-rot paradigm for wood decay fungi.</title>
        <authorList>
            <person name="Riley R."/>
            <person name="Salamov A.A."/>
            <person name="Brown D.W."/>
            <person name="Nagy L.G."/>
            <person name="Floudas D."/>
            <person name="Held B.W."/>
            <person name="Levasseur A."/>
            <person name="Lombard V."/>
            <person name="Morin E."/>
            <person name="Otillar R."/>
            <person name="Lindquist E.A."/>
            <person name="Sun H."/>
            <person name="LaButti K.M."/>
            <person name="Schmutz J."/>
            <person name="Jabbour D."/>
            <person name="Luo H."/>
            <person name="Baker S.E."/>
            <person name="Pisabarro A.G."/>
            <person name="Walton J.D."/>
            <person name="Blanchette R.A."/>
            <person name="Henrissat B."/>
            <person name="Martin F."/>
            <person name="Cullen D."/>
            <person name="Hibbett D.S."/>
            <person name="Grigoriev I.V."/>
        </authorList>
    </citation>
    <scope>NUCLEOTIDE SEQUENCE [LARGE SCALE GENOMIC DNA]</scope>
    <source>
        <strain evidence="3">CBS 339.88</strain>
    </source>
</reference>
<feature type="compositionally biased region" description="Basic and acidic residues" evidence="1">
    <location>
        <begin position="317"/>
        <end position="326"/>
    </location>
</feature>
<accession>A0A067T8T9</accession>
<feature type="region of interest" description="Disordered" evidence="1">
    <location>
        <begin position="39"/>
        <end position="63"/>
    </location>
</feature>
<feature type="region of interest" description="Disordered" evidence="1">
    <location>
        <begin position="311"/>
        <end position="348"/>
    </location>
</feature>
<dbReference type="HOGENOM" id="CLU_797054_0_0_1"/>